<organism evidence="3 4">
    <name type="scientific">Clostridium perfringens</name>
    <dbReference type="NCBI Taxonomy" id="1502"/>
    <lineage>
        <taxon>Bacteria</taxon>
        <taxon>Bacillati</taxon>
        <taxon>Bacillota</taxon>
        <taxon>Clostridia</taxon>
        <taxon>Eubacteriales</taxon>
        <taxon>Clostridiaceae</taxon>
        <taxon>Clostridium</taxon>
    </lineage>
</organism>
<keyword evidence="1" id="KW-0812">Transmembrane</keyword>
<sequence length="146" mass="16386">FRQIMQYPHIIKALNPYYGIRLLATNPRSVYILGAVFLCTTGAEALYSDLGHCGKKNIHYTWTFVKICLVVNYLGQGAWLMLREGSVIKENPFFLIMPSWFVIPGTIIATIAAVIASQALITGSFTLVSEAIKLNMFPKLQVRYPN</sequence>
<evidence type="ECO:0000259" key="2">
    <source>
        <dbReference type="Pfam" id="PF02705"/>
    </source>
</evidence>
<dbReference type="AlphaFoldDB" id="A0AAW9JAQ8"/>
<feature type="non-terminal residue" evidence="3">
    <location>
        <position position="1"/>
    </location>
</feature>
<reference evidence="3" key="1">
    <citation type="submission" date="2019-11" db="EMBL/GenBank/DDBJ databases">
        <title>Characterization of Clostridium perfringens isolates from swine manure treated agricultural soils.</title>
        <authorList>
            <person name="Wushke S.T."/>
        </authorList>
    </citation>
    <scope>NUCLEOTIDE SEQUENCE</scope>
    <source>
        <strain evidence="3">X15</strain>
    </source>
</reference>
<dbReference type="GO" id="GO:0016020">
    <property type="term" value="C:membrane"/>
    <property type="evidence" value="ECO:0007669"/>
    <property type="project" value="InterPro"/>
</dbReference>
<comment type="caution">
    <text evidence="3">The sequence shown here is derived from an EMBL/GenBank/DDBJ whole genome shotgun (WGS) entry which is preliminary data.</text>
</comment>
<gene>
    <name evidence="3" type="ORF">GNF81_20135</name>
</gene>
<name>A0AAW9JAQ8_CLOPF</name>
<proteinExistence type="predicted"/>
<keyword evidence="1" id="KW-0472">Membrane</keyword>
<dbReference type="GO" id="GO:0015079">
    <property type="term" value="F:potassium ion transmembrane transporter activity"/>
    <property type="evidence" value="ECO:0007669"/>
    <property type="project" value="InterPro"/>
</dbReference>
<dbReference type="PANTHER" id="PTHR30540">
    <property type="entry name" value="OSMOTIC STRESS POTASSIUM TRANSPORTER"/>
    <property type="match status" value="1"/>
</dbReference>
<dbReference type="InterPro" id="IPR053951">
    <property type="entry name" value="K_trans_N"/>
</dbReference>
<dbReference type="InterPro" id="IPR003855">
    <property type="entry name" value="K+_transporter"/>
</dbReference>
<dbReference type="RefSeq" id="WP_322413355.1">
    <property type="nucleotide sequence ID" value="NZ_WNVG01001149.1"/>
</dbReference>
<evidence type="ECO:0000313" key="4">
    <source>
        <dbReference type="Proteomes" id="UP001289066"/>
    </source>
</evidence>
<evidence type="ECO:0000256" key="1">
    <source>
        <dbReference type="SAM" id="Phobius"/>
    </source>
</evidence>
<dbReference type="PANTHER" id="PTHR30540:SF83">
    <property type="entry name" value="K+ POTASSIUM TRANSPORTER"/>
    <property type="match status" value="1"/>
</dbReference>
<keyword evidence="1" id="KW-1133">Transmembrane helix</keyword>
<dbReference type="EMBL" id="WNVG01001149">
    <property type="protein sequence ID" value="MDZ5034999.1"/>
    <property type="molecule type" value="Genomic_DNA"/>
</dbReference>
<feature type="transmembrane region" description="Helical" evidence="1">
    <location>
        <begin position="94"/>
        <end position="121"/>
    </location>
</feature>
<feature type="non-terminal residue" evidence="3">
    <location>
        <position position="146"/>
    </location>
</feature>
<feature type="transmembrane region" description="Helical" evidence="1">
    <location>
        <begin position="60"/>
        <end position="82"/>
    </location>
</feature>
<dbReference type="Pfam" id="PF02705">
    <property type="entry name" value="K_trans"/>
    <property type="match status" value="1"/>
</dbReference>
<feature type="transmembrane region" description="Helical" evidence="1">
    <location>
        <begin position="30"/>
        <end position="48"/>
    </location>
</feature>
<evidence type="ECO:0000313" key="3">
    <source>
        <dbReference type="EMBL" id="MDZ5034999.1"/>
    </source>
</evidence>
<protein>
    <submittedName>
        <fullName evidence="3">Potassium transporter Kup</fullName>
    </submittedName>
</protein>
<dbReference type="Proteomes" id="UP001289066">
    <property type="component" value="Unassembled WGS sequence"/>
</dbReference>
<accession>A0AAW9JAQ8</accession>
<feature type="domain" description="K+ potassium transporter integral membrane" evidence="2">
    <location>
        <begin position="2"/>
        <end position="145"/>
    </location>
</feature>